<comment type="caution">
    <text evidence="6">The sequence shown here is derived from an EMBL/GenBank/DDBJ whole genome shotgun (WGS) entry which is preliminary data.</text>
</comment>
<dbReference type="Proteomes" id="UP001320831">
    <property type="component" value="Unassembled WGS sequence"/>
</dbReference>
<evidence type="ECO:0000256" key="4">
    <source>
        <dbReference type="ARBA" id="ARBA00023163"/>
    </source>
</evidence>
<dbReference type="SUPFAM" id="SSF53850">
    <property type="entry name" value="Periplasmic binding protein-like II"/>
    <property type="match status" value="1"/>
</dbReference>
<comment type="similarity">
    <text evidence="1">Belongs to the LysR transcriptional regulatory family.</text>
</comment>
<evidence type="ECO:0000256" key="2">
    <source>
        <dbReference type="ARBA" id="ARBA00023015"/>
    </source>
</evidence>
<organism evidence="6 7">
    <name type="scientific">Chelativorans salis</name>
    <dbReference type="NCBI Taxonomy" id="2978478"/>
    <lineage>
        <taxon>Bacteria</taxon>
        <taxon>Pseudomonadati</taxon>
        <taxon>Pseudomonadota</taxon>
        <taxon>Alphaproteobacteria</taxon>
        <taxon>Hyphomicrobiales</taxon>
        <taxon>Phyllobacteriaceae</taxon>
        <taxon>Chelativorans</taxon>
    </lineage>
</organism>
<evidence type="ECO:0000256" key="3">
    <source>
        <dbReference type="ARBA" id="ARBA00023125"/>
    </source>
</evidence>
<evidence type="ECO:0000313" key="6">
    <source>
        <dbReference type="EMBL" id="MCT7378135.1"/>
    </source>
</evidence>
<dbReference type="RefSeq" id="WP_260906950.1">
    <property type="nucleotide sequence ID" value="NZ_JAOCZP010000011.1"/>
</dbReference>
<sequence>MDMRALRYFVSVADNRSFSKAALQLRIGQPALSRSVKQLEQDLGARLFDRSRNGIEMTRSGRLLRRRAKDILDQFSQIQHEVRSQVDVVAGNATVGVPAAAGQLLVPALLAYLADRHPGIRIRTIEGISAENHDRLLSQTVHVCLLYDPLPHRDLQLTPVAVEDMHLVARREMLSLLGDPCALSELENLPLILPSSPNSRRLLVEKAFKDQNLVLNVQAEVDSFVVTRTLLMAGKGYSLTTLSSIADLPEDSPLSYAQLDPDKISWVLSMAIRTANLRNPVLQAVSDALVTVTRRLIESGAWQGARVPR</sequence>
<dbReference type="Gene3D" id="3.40.190.290">
    <property type="match status" value="1"/>
</dbReference>
<name>A0ABT2LUC8_9HYPH</name>
<dbReference type="SUPFAM" id="SSF46785">
    <property type="entry name" value="Winged helix' DNA-binding domain"/>
    <property type="match status" value="1"/>
</dbReference>
<keyword evidence="4" id="KW-0804">Transcription</keyword>
<dbReference type="Pfam" id="PF00126">
    <property type="entry name" value="HTH_1"/>
    <property type="match status" value="1"/>
</dbReference>
<dbReference type="InterPro" id="IPR000847">
    <property type="entry name" value="LysR_HTH_N"/>
</dbReference>
<dbReference type="PROSITE" id="PS50931">
    <property type="entry name" value="HTH_LYSR"/>
    <property type="match status" value="1"/>
</dbReference>
<keyword evidence="7" id="KW-1185">Reference proteome</keyword>
<reference evidence="6 7" key="1">
    <citation type="submission" date="2022-09" db="EMBL/GenBank/DDBJ databases">
        <title>Chelativorans salina sp. nov., a novel slightly halophilic bacterium isolated from a saline lake sediment enrichment.</title>
        <authorList>
            <person name="Gao L."/>
            <person name="Fang B.-Z."/>
            <person name="Li W.-J."/>
        </authorList>
    </citation>
    <scope>NUCLEOTIDE SEQUENCE [LARGE SCALE GENOMIC DNA]</scope>
    <source>
        <strain evidence="6 7">EGI FJ00035</strain>
    </source>
</reference>
<protein>
    <submittedName>
        <fullName evidence="6">LysR family transcriptional regulator</fullName>
    </submittedName>
</protein>
<keyword evidence="3" id="KW-0238">DNA-binding</keyword>
<dbReference type="InterPro" id="IPR036390">
    <property type="entry name" value="WH_DNA-bd_sf"/>
</dbReference>
<dbReference type="Pfam" id="PF03466">
    <property type="entry name" value="LysR_substrate"/>
    <property type="match status" value="1"/>
</dbReference>
<dbReference type="EMBL" id="JAOCZP010000011">
    <property type="protein sequence ID" value="MCT7378135.1"/>
    <property type="molecule type" value="Genomic_DNA"/>
</dbReference>
<evidence type="ECO:0000256" key="1">
    <source>
        <dbReference type="ARBA" id="ARBA00009437"/>
    </source>
</evidence>
<dbReference type="InterPro" id="IPR050950">
    <property type="entry name" value="HTH-type_LysR_regulators"/>
</dbReference>
<accession>A0ABT2LUC8</accession>
<evidence type="ECO:0000259" key="5">
    <source>
        <dbReference type="PROSITE" id="PS50931"/>
    </source>
</evidence>
<gene>
    <name evidence="6" type="ORF">N5A92_24265</name>
</gene>
<evidence type="ECO:0000313" key="7">
    <source>
        <dbReference type="Proteomes" id="UP001320831"/>
    </source>
</evidence>
<feature type="domain" description="HTH lysR-type" evidence="5">
    <location>
        <begin position="1"/>
        <end position="58"/>
    </location>
</feature>
<proteinExistence type="inferred from homology"/>
<dbReference type="InterPro" id="IPR005119">
    <property type="entry name" value="LysR_subst-bd"/>
</dbReference>
<keyword evidence="2" id="KW-0805">Transcription regulation</keyword>
<dbReference type="PRINTS" id="PR00039">
    <property type="entry name" value="HTHLYSR"/>
</dbReference>
<dbReference type="PANTHER" id="PTHR30419">
    <property type="entry name" value="HTH-TYPE TRANSCRIPTIONAL REGULATOR YBHD"/>
    <property type="match status" value="1"/>
</dbReference>
<dbReference type="InterPro" id="IPR036388">
    <property type="entry name" value="WH-like_DNA-bd_sf"/>
</dbReference>
<dbReference type="Gene3D" id="1.10.10.10">
    <property type="entry name" value="Winged helix-like DNA-binding domain superfamily/Winged helix DNA-binding domain"/>
    <property type="match status" value="1"/>
</dbReference>